<accession>A0ABN9MEB1</accession>
<dbReference type="EMBL" id="CAUEEQ010056718">
    <property type="protein sequence ID" value="CAJ0963090.1"/>
    <property type="molecule type" value="Genomic_DNA"/>
</dbReference>
<keyword evidence="2" id="KW-0694">RNA-binding</keyword>
<keyword evidence="4" id="KW-1185">Reference proteome</keyword>
<evidence type="ECO:0000313" key="4">
    <source>
        <dbReference type="Proteomes" id="UP001176940"/>
    </source>
</evidence>
<protein>
    <submittedName>
        <fullName evidence="3">Uncharacterized protein</fullName>
    </submittedName>
</protein>
<sequence length="163" mass="18151">MNVLKIFFSCANFTSYYSGTECCIHSSHEAPLLHTKALTNVSWTLVTKEASSSIGLIPKDSVFSPLEGQKNSISNLHPRVTEEDSMELFCVCEVLFVSQEDAVGVYKKYNDRYLDVQPMKCNLPLNGSVITSEQPILLRLSDTPSKKECESRRNITSSSFSVA</sequence>
<gene>
    <name evidence="3" type="ORF">RIMI_LOCUS18520479</name>
</gene>
<evidence type="ECO:0000256" key="1">
    <source>
        <dbReference type="ARBA" id="ARBA00022816"/>
    </source>
</evidence>
<keyword evidence="1" id="KW-0509">mRNA transport</keyword>
<comment type="caution">
    <text evidence="3">The sequence shown here is derived from an EMBL/GenBank/DDBJ whole genome shotgun (WGS) entry which is preliminary data.</text>
</comment>
<proteinExistence type="predicted"/>
<organism evidence="3 4">
    <name type="scientific">Ranitomeya imitator</name>
    <name type="common">mimic poison frog</name>
    <dbReference type="NCBI Taxonomy" id="111125"/>
    <lineage>
        <taxon>Eukaryota</taxon>
        <taxon>Metazoa</taxon>
        <taxon>Chordata</taxon>
        <taxon>Craniata</taxon>
        <taxon>Vertebrata</taxon>
        <taxon>Euteleostomi</taxon>
        <taxon>Amphibia</taxon>
        <taxon>Batrachia</taxon>
        <taxon>Anura</taxon>
        <taxon>Neobatrachia</taxon>
        <taxon>Hyloidea</taxon>
        <taxon>Dendrobatidae</taxon>
        <taxon>Dendrobatinae</taxon>
        <taxon>Ranitomeya</taxon>
    </lineage>
</organism>
<dbReference type="InterPro" id="IPR051229">
    <property type="entry name" value="ALYREF_mRNA_export"/>
</dbReference>
<evidence type="ECO:0000313" key="3">
    <source>
        <dbReference type="EMBL" id="CAJ0963090.1"/>
    </source>
</evidence>
<dbReference type="PANTHER" id="PTHR19965">
    <property type="entry name" value="RNA AND EXPORT FACTOR BINDING PROTEIN"/>
    <property type="match status" value="1"/>
</dbReference>
<keyword evidence="1" id="KW-0813">Transport</keyword>
<dbReference type="PANTHER" id="PTHR19965:SF96">
    <property type="entry name" value="POLYMERASE DELTA-INTERACTING PROTEIN 3"/>
    <property type="match status" value="1"/>
</dbReference>
<reference evidence="3" key="1">
    <citation type="submission" date="2023-07" db="EMBL/GenBank/DDBJ databases">
        <authorList>
            <person name="Stuckert A."/>
        </authorList>
    </citation>
    <scope>NUCLEOTIDE SEQUENCE</scope>
</reference>
<dbReference type="Proteomes" id="UP001176940">
    <property type="component" value="Unassembled WGS sequence"/>
</dbReference>
<name>A0ABN9MEB1_9NEOB</name>
<evidence type="ECO:0000256" key="2">
    <source>
        <dbReference type="ARBA" id="ARBA00022884"/>
    </source>
</evidence>